<accession>A0A1G2M1P8</accession>
<reference evidence="1 2" key="1">
    <citation type="journal article" date="2016" name="Nat. Commun.">
        <title>Thousands of microbial genomes shed light on interconnected biogeochemical processes in an aquifer system.</title>
        <authorList>
            <person name="Anantharaman K."/>
            <person name="Brown C.T."/>
            <person name="Hug L.A."/>
            <person name="Sharon I."/>
            <person name="Castelle C.J."/>
            <person name="Probst A.J."/>
            <person name="Thomas B.C."/>
            <person name="Singh A."/>
            <person name="Wilkins M.J."/>
            <person name="Karaoz U."/>
            <person name="Brodie E.L."/>
            <person name="Williams K.H."/>
            <person name="Hubbard S.S."/>
            <person name="Banfield J.F."/>
        </authorList>
    </citation>
    <scope>NUCLEOTIDE SEQUENCE [LARGE SCALE GENOMIC DNA]</scope>
</reference>
<proteinExistence type="predicted"/>
<dbReference type="Proteomes" id="UP000178873">
    <property type="component" value="Unassembled WGS sequence"/>
</dbReference>
<evidence type="ECO:0000313" key="2">
    <source>
        <dbReference type="Proteomes" id="UP000178873"/>
    </source>
</evidence>
<dbReference type="EMBL" id="MHRF01000013">
    <property type="protein sequence ID" value="OHA17787.1"/>
    <property type="molecule type" value="Genomic_DNA"/>
</dbReference>
<name>A0A1G2M1P8_9BACT</name>
<comment type="caution">
    <text evidence="1">The sequence shown here is derived from an EMBL/GenBank/DDBJ whole genome shotgun (WGS) entry which is preliminary data.</text>
</comment>
<sequence>MEPSLTLSRVNYLLGRRRKIRATDLIQSEWVEIVSAILEDAAPRFPHLSGFFNSTTYAKRRCPCESHQHGEDHMELGDGVSYTPPNGIKWIRVSSLCPSTHKESPWESGATFCDHHLLLTTEGKFMEWRAECQTGILAHYSPVHIIKRIKVKPVKLDVLDLCDVPTDGSATFRERCLGVRILEQIRILLHSTLEKRRGYITEMERSLETVKSVRGGILSKGDME</sequence>
<gene>
    <name evidence="1" type="ORF">A2664_04250</name>
</gene>
<protein>
    <submittedName>
        <fullName evidence="1">Uncharacterized protein</fullName>
    </submittedName>
</protein>
<organism evidence="1 2">
    <name type="scientific">Candidatus Taylorbacteria bacterium RIFCSPHIGHO2_01_FULL_46_22b</name>
    <dbReference type="NCBI Taxonomy" id="1802301"/>
    <lineage>
        <taxon>Bacteria</taxon>
        <taxon>Candidatus Tayloriibacteriota</taxon>
    </lineage>
</organism>
<dbReference type="AlphaFoldDB" id="A0A1G2M1P8"/>
<evidence type="ECO:0000313" key="1">
    <source>
        <dbReference type="EMBL" id="OHA17787.1"/>
    </source>
</evidence>